<evidence type="ECO:0000256" key="1">
    <source>
        <dbReference type="SAM" id="MobiDB-lite"/>
    </source>
</evidence>
<dbReference type="PANTHER" id="PTHR33492">
    <property type="entry name" value="OSJNBA0043A12.37 PROTEIN-RELATED"/>
    <property type="match status" value="1"/>
</dbReference>
<dbReference type="PANTHER" id="PTHR33492:SF11">
    <property type="entry name" value="OS04G0670900 PROTEIN"/>
    <property type="match status" value="1"/>
</dbReference>
<evidence type="ECO:0000313" key="3">
    <source>
        <dbReference type="Proteomes" id="UP001633002"/>
    </source>
</evidence>
<name>A0ABD3HNW5_9MARC</name>
<feature type="region of interest" description="Disordered" evidence="1">
    <location>
        <begin position="256"/>
        <end position="327"/>
    </location>
</feature>
<feature type="region of interest" description="Disordered" evidence="1">
    <location>
        <begin position="1"/>
        <end position="35"/>
    </location>
</feature>
<protein>
    <recommendedName>
        <fullName evidence="4">Myb-like domain-containing protein</fullName>
    </recommendedName>
</protein>
<feature type="compositionally biased region" description="Polar residues" evidence="1">
    <location>
        <begin position="1"/>
        <end position="17"/>
    </location>
</feature>
<reference evidence="2 3" key="1">
    <citation type="submission" date="2024-09" db="EMBL/GenBank/DDBJ databases">
        <title>Chromosome-scale assembly of Riccia sorocarpa.</title>
        <authorList>
            <person name="Paukszto L."/>
        </authorList>
    </citation>
    <scope>NUCLEOTIDE SEQUENCE [LARGE SCALE GENOMIC DNA]</scope>
    <source>
        <strain evidence="2">LP-2024</strain>
        <tissue evidence="2">Aerial parts of the thallus</tissue>
    </source>
</reference>
<dbReference type="AlphaFoldDB" id="A0ABD3HNW5"/>
<feature type="compositionally biased region" description="Pro residues" evidence="1">
    <location>
        <begin position="137"/>
        <end position="149"/>
    </location>
</feature>
<feature type="region of interest" description="Disordered" evidence="1">
    <location>
        <begin position="126"/>
        <end position="152"/>
    </location>
</feature>
<feature type="compositionally biased region" description="Polar residues" evidence="1">
    <location>
        <begin position="299"/>
        <end position="309"/>
    </location>
</feature>
<dbReference type="EMBL" id="JBJQOH010000003">
    <property type="protein sequence ID" value="KAL3692067.1"/>
    <property type="molecule type" value="Genomic_DNA"/>
</dbReference>
<comment type="caution">
    <text evidence="2">The sequence shown here is derived from an EMBL/GenBank/DDBJ whole genome shotgun (WGS) entry which is preliminary data.</text>
</comment>
<feature type="compositionally biased region" description="Polar residues" evidence="1">
    <location>
        <begin position="25"/>
        <end position="34"/>
    </location>
</feature>
<evidence type="ECO:0000313" key="2">
    <source>
        <dbReference type="EMBL" id="KAL3692067.1"/>
    </source>
</evidence>
<organism evidence="2 3">
    <name type="scientific">Riccia sorocarpa</name>
    <dbReference type="NCBI Taxonomy" id="122646"/>
    <lineage>
        <taxon>Eukaryota</taxon>
        <taxon>Viridiplantae</taxon>
        <taxon>Streptophyta</taxon>
        <taxon>Embryophyta</taxon>
        <taxon>Marchantiophyta</taxon>
        <taxon>Marchantiopsida</taxon>
        <taxon>Marchantiidae</taxon>
        <taxon>Marchantiales</taxon>
        <taxon>Ricciaceae</taxon>
        <taxon>Riccia</taxon>
    </lineage>
</organism>
<accession>A0ABD3HNW5</accession>
<sequence length="338" mass="36063">MEMESTFNDDQHTNSIGQEPFVFDSQPQPQSVANRSGAFGAFAYPNLRVPLPVRPHPVSGTPLPPDEDFLAPSTAGHVPLAPPVAASMLGQNSGMPLPFFNLPPGPSAVPLPRAPINLNAEVPLNVNSSSSQQPAGPSSPAPECGPAPAPQGKVTKRKLKWLDWQVVVLIEVKRAEHLQLKNKWDSLSVEFKAIDDYMKASGSGNYFELGQAERKEASLPVNFQKDWFDLMHSFLSKKANVNPPYVAELFDPIPLSDDEPAGEHRAGLPAGNSEGSPGGGNSGGASPAGTENPDRVNHSEANSQANSGFPTIAEDHNLENDTGQDSGATQFMCSLEFL</sequence>
<keyword evidence="3" id="KW-1185">Reference proteome</keyword>
<evidence type="ECO:0008006" key="4">
    <source>
        <dbReference type="Google" id="ProtNLM"/>
    </source>
</evidence>
<proteinExistence type="predicted"/>
<dbReference type="Proteomes" id="UP001633002">
    <property type="component" value="Unassembled WGS sequence"/>
</dbReference>
<gene>
    <name evidence="2" type="ORF">R1sor_005718</name>
</gene>